<evidence type="ECO:0000256" key="1">
    <source>
        <dbReference type="SAM" id="Phobius"/>
    </source>
</evidence>
<organism evidence="2 3">
    <name type="scientific">Methylomonas rivi</name>
    <dbReference type="NCBI Taxonomy" id="2952226"/>
    <lineage>
        <taxon>Bacteria</taxon>
        <taxon>Pseudomonadati</taxon>
        <taxon>Pseudomonadota</taxon>
        <taxon>Gammaproteobacteria</taxon>
        <taxon>Methylococcales</taxon>
        <taxon>Methylococcaceae</taxon>
        <taxon>Methylomonas</taxon>
    </lineage>
</organism>
<keyword evidence="1" id="KW-0472">Membrane</keyword>
<feature type="transmembrane region" description="Helical" evidence="1">
    <location>
        <begin position="12"/>
        <end position="30"/>
    </location>
</feature>
<gene>
    <name evidence="2" type="ORF">NP596_16965</name>
</gene>
<keyword evidence="1" id="KW-1133">Transmembrane helix</keyword>
<sequence>MKINIFEGARRITKLIAVIWVLGWCIYLFTWNPYINVNFRVDSPGSLPTRMSEQECDADDAKEFFYSKDTVKGTRFSGEFCFKSEVFDNGKRLIPIFVDSALTDSNRLGKWILANKDKKGTAEFERAISAYQFAKQAADEHKMQVRGFEKYSTEVSDYTKKVADNFKLSKVDEDWIDGEVWPARLKELKEGSLWIIGGVACLYIFTWCVGWIIRGFAGIPLGQDRKPDDI</sequence>
<keyword evidence="3" id="KW-1185">Reference proteome</keyword>
<reference evidence="2 3" key="1">
    <citation type="submission" date="2022-07" db="EMBL/GenBank/DDBJ databases">
        <title>Methylomonas rivi sp. nov., Methylomonas rosea sp. nov., Methylomonas aureus sp. nov. and Methylomonas subterranea sp. nov., four novel methanotrophs isolated from a freshwater creek and the deep terrestrial subsurface.</title>
        <authorList>
            <person name="Abin C."/>
            <person name="Sankaranarayanan K."/>
            <person name="Garner C."/>
            <person name="Sindelar R."/>
            <person name="Kotary K."/>
            <person name="Garner R."/>
            <person name="Barclay S."/>
            <person name="Lawson P."/>
            <person name="Krumholz L."/>
        </authorList>
    </citation>
    <scope>NUCLEOTIDE SEQUENCE [LARGE SCALE GENOMIC DNA]</scope>
    <source>
        <strain evidence="2 3">WSC-6</strain>
    </source>
</reference>
<proteinExistence type="predicted"/>
<keyword evidence="1" id="KW-0812">Transmembrane</keyword>
<evidence type="ECO:0000313" key="3">
    <source>
        <dbReference type="Proteomes" id="UP001524586"/>
    </source>
</evidence>
<dbReference type="EMBL" id="JANIBK010000130">
    <property type="protein sequence ID" value="MCQ8130153.1"/>
    <property type="molecule type" value="Genomic_DNA"/>
</dbReference>
<evidence type="ECO:0000313" key="2">
    <source>
        <dbReference type="EMBL" id="MCQ8130153.1"/>
    </source>
</evidence>
<name>A0ABT1U8H2_9GAMM</name>
<feature type="transmembrane region" description="Helical" evidence="1">
    <location>
        <begin position="191"/>
        <end position="213"/>
    </location>
</feature>
<protein>
    <submittedName>
        <fullName evidence="2">Uncharacterized protein</fullName>
    </submittedName>
</protein>
<dbReference type="RefSeq" id="WP_256616578.1">
    <property type="nucleotide sequence ID" value="NZ_JANIBK010000130.1"/>
</dbReference>
<accession>A0ABT1U8H2</accession>
<dbReference type="Proteomes" id="UP001524586">
    <property type="component" value="Unassembled WGS sequence"/>
</dbReference>
<comment type="caution">
    <text evidence="2">The sequence shown here is derived from an EMBL/GenBank/DDBJ whole genome shotgun (WGS) entry which is preliminary data.</text>
</comment>